<evidence type="ECO:0000313" key="3">
    <source>
        <dbReference type="Proteomes" id="UP000345266"/>
    </source>
</evidence>
<dbReference type="Proteomes" id="UP000345266">
    <property type="component" value="Unassembled WGS sequence"/>
</dbReference>
<reference evidence="2 3" key="1">
    <citation type="submission" date="2019-07" db="EMBL/GenBank/DDBJ databases">
        <authorList>
            <person name="Hibberd C M."/>
            <person name="Gehrig L. J."/>
            <person name="Chang H.-W."/>
            <person name="Venkatesh S."/>
        </authorList>
    </citation>
    <scope>NUCLEOTIDE SEQUENCE [LARGE SCALE GENOMIC DNA]</scope>
    <source>
        <strain evidence="2">Bifidobacterium_longum_subsp_infantis_JG_Bg463</strain>
    </source>
</reference>
<proteinExistence type="predicted"/>
<protein>
    <recommendedName>
        <fullName evidence="4">Lipoprotein</fullName>
    </recommendedName>
</protein>
<organism evidence="2 3">
    <name type="scientific">Bifidobacterium longum subsp. infantis</name>
    <dbReference type="NCBI Taxonomy" id="1682"/>
    <lineage>
        <taxon>Bacteria</taxon>
        <taxon>Bacillati</taxon>
        <taxon>Actinomycetota</taxon>
        <taxon>Actinomycetes</taxon>
        <taxon>Bifidobacteriales</taxon>
        <taxon>Bifidobacteriaceae</taxon>
        <taxon>Bifidobacterium</taxon>
    </lineage>
</organism>
<dbReference type="PROSITE" id="PS51257">
    <property type="entry name" value="PROKAR_LIPOPROTEIN"/>
    <property type="match status" value="1"/>
</dbReference>
<dbReference type="InterPro" id="IPR019648">
    <property type="entry name" value="YebY"/>
</dbReference>
<keyword evidence="1" id="KW-0732">Signal</keyword>
<feature type="signal peptide" evidence="1">
    <location>
        <begin position="1"/>
        <end position="21"/>
    </location>
</feature>
<name>A0A564VS96_BIFLI</name>
<evidence type="ECO:0000256" key="1">
    <source>
        <dbReference type="SAM" id="SignalP"/>
    </source>
</evidence>
<sequence length="130" mass="14330">MSTVKKMAAVMMSAFLLASSAACGEFAKTHELSKQSFVDDYGYSEEYWPWSADDTTVECKDHNAVVMTIDGTTYPLNGMAKDWKYANGDLNNVWKDNPDVDGLKVDVSDYNHIALGFCGIDSPSLHDSTN</sequence>
<gene>
    <name evidence="2" type="ORF">BLJG463_00037</name>
</gene>
<evidence type="ECO:0000313" key="2">
    <source>
        <dbReference type="EMBL" id="VUX34773.1"/>
    </source>
</evidence>
<dbReference type="AlphaFoldDB" id="A0A564VS96"/>
<dbReference type="Pfam" id="PF10709">
    <property type="entry name" value="DUF2511"/>
    <property type="match status" value="1"/>
</dbReference>
<dbReference type="RefSeq" id="WP_118393780.1">
    <property type="nucleotide sequence ID" value="NZ_CABHND010000037.1"/>
</dbReference>
<evidence type="ECO:0008006" key="4">
    <source>
        <dbReference type="Google" id="ProtNLM"/>
    </source>
</evidence>
<dbReference type="EMBL" id="CABHNT010000034">
    <property type="protein sequence ID" value="VUX34773.1"/>
    <property type="molecule type" value="Genomic_DNA"/>
</dbReference>
<accession>A0A564VS96</accession>
<feature type="chain" id="PRO_5039126293" description="Lipoprotein" evidence="1">
    <location>
        <begin position="22"/>
        <end position="130"/>
    </location>
</feature>